<comment type="caution">
    <text evidence="10">The sequence shown here is derived from an EMBL/GenBank/DDBJ whole genome shotgun (WGS) entry which is preliminary data.</text>
</comment>
<sequence length="519" mass="56409">MKGIENVSGFTPLKNKIGGSGTSPSANVPLTSTIRHRPALHVDQTNTTRCVRPKGNWLDNKGKERPLVQYALMIDAGSTGSRVHVYKFNFCEKAPELEDEFFDKVQGGLSNFKDNPSGAADSLRPLLEKALQRVPLSLRACAPIAVKATAGLRLLGPQQSEAILAEVRNMLEKDYPFPIADGKDINGRRQGVKGVQIMDGKEEGVYAWITVNYLLNRIGASQGAIGRSTAEHSRTAAVIDLGGASTQIVFEPTFKTNSQGMSPGKHVYELKDFGARPLTLYQNSYLGYGLMEARNSINSLASFVWNLSHPNALRQGALAASDPSSLTVPHPCFAKDRQKPVNLKHGGAAETKVIFKGTGAGFDACRRFVEVMMDKDAVCQRKPCSFAGVYQPSLMSAFAEAPIVALSYFYDRLVPLGLESTFTVAELASLAKDVCKAPSTWATRFPASKYPEALKELEGRPETCLDLTFMHSLLSLGYELDDSRTVTVAKKLADTELGWALGAQLAVLEEDGVLCKMVR</sequence>
<dbReference type="GO" id="GO:0009134">
    <property type="term" value="P:nucleoside diphosphate catabolic process"/>
    <property type="evidence" value="ECO:0007669"/>
    <property type="project" value="TreeGrafter"/>
</dbReference>
<comment type="function">
    <text evidence="4">After transfer of sugars to endogenous macromolecular acceptors, the enzyme converts nucleoside diphosphates to nucleoside monophosphates which in turn exit the Golgi lumen in a coupled antiporter reaction, allowing entry of additional nucleotide sugar from the cytosol.</text>
</comment>
<evidence type="ECO:0000256" key="9">
    <source>
        <dbReference type="SAM" id="MobiDB-lite"/>
    </source>
</evidence>
<dbReference type="GO" id="GO:0045134">
    <property type="term" value="F:UDP phosphatase activity"/>
    <property type="evidence" value="ECO:0007669"/>
    <property type="project" value="TreeGrafter"/>
</dbReference>
<accession>A0A066VHM2</accession>
<dbReference type="GO" id="GO:0004382">
    <property type="term" value="F:GDP phosphatase activity"/>
    <property type="evidence" value="ECO:0007669"/>
    <property type="project" value="UniProtKB-EC"/>
</dbReference>
<comment type="similarity">
    <text evidence="2 8">Belongs to the GDA1/CD39 NTPase family.</text>
</comment>
<evidence type="ECO:0000256" key="3">
    <source>
        <dbReference type="ARBA" id="ARBA00022801"/>
    </source>
</evidence>
<dbReference type="EC" id="3.6.1.42" evidence="5"/>
<evidence type="ECO:0000313" key="11">
    <source>
        <dbReference type="Proteomes" id="UP000027361"/>
    </source>
</evidence>
<keyword evidence="7" id="KW-0547">Nucleotide-binding</keyword>
<keyword evidence="7" id="KW-0067">ATP-binding</keyword>
<dbReference type="GO" id="GO:0006487">
    <property type="term" value="P:protein N-linked glycosylation"/>
    <property type="evidence" value="ECO:0007669"/>
    <property type="project" value="TreeGrafter"/>
</dbReference>
<dbReference type="RefSeq" id="XP_013241638.1">
    <property type="nucleotide sequence ID" value="XM_013386184.1"/>
</dbReference>
<feature type="region of interest" description="Disordered" evidence="9">
    <location>
        <begin position="1"/>
        <end position="30"/>
    </location>
</feature>
<evidence type="ECO:0000256" key="4">
    <source>
        <dbReference type="ARBA" id="ARBA00037742"/>
    </source>
</evidence>
<dbReference type="Gene3D" id="3.30.420.40">
    <property type="match status" value="1"/>
</dbReference>
<dbReference type="Pfam" id="PF01150">
    <property type="entry name" value="GDA1_CD39"/>
    <property type="match status" value="1"/>
</dbReference>
<evidence type="ECO:0000256" key="2">
    <source>
        <dbReference type="ARBA" id="ARBA00009283"/>
    </source>
</evidence>
<evidence type="ECO:0000256" key="7">
    <source>
        <dbReference type="PIRSR" id="PIRSR600407-2"/>
    </source>
</evidence>
<dbReference type="OMA" id="WTCRIKE"/>
<dbReference type="STRING" id="1037660.A0A066VHM2"/>
<dbReference type="PROSITE" id="PS01238">
    <property type="entry name" value="GDA1_CD39_NTPASE"/>
    <property type="match status" value="1"/>
</dbReference>
<proteinExistence type="inferred from homology"/>
<reference evidence="10 11" key="1">
    <citation type="submission" date="2014-05" db="EMBL/GenBank/DDBJ databases">
        <title>Draft genome sequence of a rare smut relative, Tilletiaria anomala UBC 951.</title>
        <authorList>
            <consortium name="DOE Joint Genome Institute"/>
            <person name="Toome M."/>
            <person name="Kuo A."/>
            <person name="Henrissat B."/>
            <person name="Lipzen A."/>
            <person name="Tritt A."/>
            <person name="Yoshinaga Y."/>
            <person name="Zane M."/>
            <person name="Barry K."/>
            <person name="Grigoriev I.V."/>
            <person name="Spatafora J.W."/>
            <person name="Aimea M.C."/>
        </authorList>
    </citation>
    <scope>NUCLEOTIDE SEQUENCE [LARGE SCALE GENOMIC DNA]</scope>
    <source>
        <strain evidence="10 11">UBC 951</strain>
    </source>
</reference>
<dbReference type="CDD" id="cd24040">
    <property type="entry name" value="ASKHA_NBD_GDA1"/>
    <property type="match status" value="1"/>
</dbReference>
<feature type="active site" description="Proton acceptor" evidence="6">
    <location>
        <position position="203"/>
    </location>
</feature>
<dbReference type="Gene3D" id="3.30.420.150">
    <property type="entry name" value="Exopolyphosphatase. Domain 2"/>
    <property type="match status" value="1"/>
</dbReference>
<dbReference type="FunCoup" id="A0A066VHM2">
    <property type="interactions" value="165"/>
</dbReference>
<evidence type="ECO:0000256" key="1">
    <source>
        <dbReference type="ARBA" id="ARBA00004323"/>
    </source>
</evidence>
<dbReference type="EMBL" id="JMSN01000082">
    <property type="protein sequence ID" value="KDN41227.1"/>
    <property type="molecule type" value="Genomic_DNA"/>
</dbReference>
<dbReference type="Proteomes" id="UP000027361">
    <property type="component" value="Unassembled WGS sequence"/>
</dbReference>
<dbReference type="GO" id="GO:0005524">
    <property type="term" value="F:ATP binding"/>
    <property type="evidence" value="ECO:0007669"/>
    <property type="project" value="UniProtKB-KW"/>
</dbReference>
<evidence type="ECO:0000256" key="6">
    <source>
        <dbReference type="PIRSR" id="PIRSR600407-1"/>
    </source>
</evidence>
<dbReference type="InParanoid" id="A0A066VHM2"/>
<dbReference type="GeneID" id="25262595"/>
<gene>
    <name evidence="10" type="ORF">K437DRAFT_226860</name>
</gene>
<dbReference type="PANTHER" id="PTHR11782">
    <property type="entry name" value="ADENOSINE/GUANOSINE DIPHOSPHATASE"/>
    <property type="match status" value="1"/>
</dbReference>
<dbReference type="OrthoDB" id="6372431at2759"/>
<dbReference type="HOGENOM" id="CLU_010246_4_0_1"/>
<evidence type="ECO:0000256" key="8">
    <source>
        <dbReference type="RuleBase" id="RU003833"/>
    </source>
</evidence>
<dbReference type="PANTHER" id="PTHR11782:SF83">
    <property type="entry name" value="GUANOSINE-DIPHOSPHATASE"/>
    <property type="match status" value="1"/>
</dbReference>
<organism evidence="10 11">
    <name type="scientific">Tilletiaria anomala (strain ATCC 24038 / CBS 436.72 / UBC 951)</name>
    <dbReference type="NCBI Taxonomy" id="1037660"/>
    <lineage>
        <taxon>Eukaryota</taxon>
        <taxon>Fungi</taxon>
        <taxon>Dikarya</taxon>
        <taxon>Basidiomycota</taxon>
        <taxon>Ustilaginomycotina</taxon>
        <taxon>Exobasidiomycetes</taxon>
        <taxon>Georgefischeriales</taxon>
        <taxon>Tilletiariaceae</taxon>
        <taxon>Tilletiaria</taxon>
    </lineage>
</organism>
<dbReference type="GO" id="GO:0017111">
    <property type="term" value="F:ribonucleoside triphosphate phosphatase activity"/>
    <property type="evidence" value="ECO:0007669"/>
    <property type="project" value="TreeGrafter"/>
</dbReference>
<keyword evidence="3 8" id="KW-0378">Hydrolase</keyword>
<dbReference type="AlphaFoldDB" id="A0A066VHM2"/>
<dbReference type="GO" id="GO:0000139">
    <property type="term" value="C:Golgi membrane"/>
    <property type="evidence" value="ECO:0007669"/>
    <property type="project" value="UniProtKB-SubCell"/>
</dbReference>
<name>A0A066VHM2_TILAU</name>
<evidence type="ECO:0000256" key="5">
    <source>
        <dbReference type="ARBA" id="ARBA00038903"/>
    </source>
</evidence>
<dbReference type="InterPro" id="IPR000407">
    <property type="entry name" value="GDA1_CD39_NTPase"/>
</dbReference>
<keyword evidence="11" id="KW-1185">Reference proteome</keyword>
<comment type="subcellular location">
    <subcellularLocation>
        <location evidence="1">Golgi apparatus membrane</location>
        <topology evidence="1">Single-pass type II membrane protein</topology>
    </subcellularLocation>
</comment>
<feature type="binding site" evidence="7">
    <location>
        <begin position="243"/>
        <end position="247"/>
    </location>
    <ligand>
        <name>ATP</name>
        <dbReference type="ChEBI" id="CHEBI:30616"/>
    </ligand>
</feature>
<protein>
    <recommendedName>
        <fullName evidence="5">guanosine-diphosphatase</fullName>
        <ecNumber evidence="5">3.6.1.42</ecNumber>
    </recommendedName>
</protein>
<evidence type="ECO:0000313" key="10">
    <source>
        <dbReference type="EMBL" id="KDN41227.1"/>
    </source>
</evidence>